<organism evidence="1 2">
    <name type="scientific">Stutzerimonas chloritidismutans AW-1</name>
    <dbReference type="NCBI Taxonomy" id="1263865"/>
    <lineage>
        <taxon>Bacteria</taxon>
        <taxon>Pseudomonadati</taxon>
        <taxon>Pseudomonadota</taxon>
        <taxon>Gammaproteobacteria</taxon>
        <taxon>Pseudomonadales</taxon>
        <taxon>Pseudomonadaceae</taxon>
        <taxon>Stutzerimonas</taxon>
    </lineage>
</organism>
<gene>
    <name evidence="1" type="ORF">F753_21585</name>
</gene>
<proteinExistence type="predicted"/>
<dbReference type="PATRIC" id="fig|1263865.4.peg.4169"/>
<dbReference type="Proteomes" id="UP000017822">
    <property type="component" value="Unassembled WGS sequence"/>
</dbReference>
<reference evidence="1 2" key="1">
    <citation type="submission" date="2013-07" db="EMBL/GenBank/DDBJ databases">
        <authorList>
            <person name="Schaap P.J."/>
            <person name="Mehboob F."/>
            <person name="Oosterkamp M.J."/>
            <person name="de Vos W.M."/>
            <person name="Stams A.J.M."/>
            <person name="Koehorst J.J."/>
        </authorList>
    </citation>
    <scope>NUCLEOTIDE SEQUENCE [LARGE SCALE GENOMIC DNA]</scope>
    <source>
        <strain evidence="1 2">AW-1</strain>
    </source>
</reference>
<dbReference type="EMBL" id="AOFQ01000065">
    <property type="protein sequence ID" value="ESQ97281.1"/>
    <property type="molecule type" value="Genomic_DNA"/>
</dbReference>
<protein>
    <submittedName>
        <fullName evidence="1">Uncharacterized protein</fullName>
    </submittedName>
</protein>
<evidence type="ECO:0000313" key="2">
    <source>
        <dbReference type="Proteomes" id="UP000017822"/>
    </source>
</evidence>
<name>V4RVU4_STUCH</name>
<sequence>MAASRFGRWYALSVRLGVRLTWRENRSALLVEWLRLTEGHLAANGVALRSPAN</sequence>
<dbReference type="AlphaFoldDB" id="V4RVU4"/>
<evidence type="ECO:0000313" key="1">
    <source>
        <dbReference type="EMBL" id="ESQ97281.1"/>
    </source>
</evidence>
<accession>V4RVU4</accession>
<comment type="caution">
    <text evidence="1">The sequence shown here is derived from an EMBL/GenBank/DDBJ whole genome shotgun (WGS) entry which is preliminary data.</text>
</comment>